<dbReference type="Pfam" id="PF25597">
    <property type="entry name" value="SH3_retrovirus"/>
    <property type="match status" value="1"/>
</dbReference>
<evidence type="ECO:0000259" key="2">
    <source>
        <dbReference type="Pfam" id="PF07727"/>
    </source>
</evidence>
<dbReference type="AlphaFoldDB" id="I1QYN1"/>
<evidence type="ECO:0000313" key="4">
    <source>
        <dbReference type="EnsemblPlants" id="ORGLA11G0062300.1"/>
    </source>
</evidence>
<dbReference type="InterPro" id="IPR043502">
    <property type="entry name" value="DNA/RNA_pol_sf"/>
</dbReference>
<dbReference type="Pfam" id="PF07727">
    <property type="entry name" value="RVT_2"/>
    <property type="match status" value="1"/>
</dbReference>
<feature type="domain" description="Reverse transcriptase Ty1/copia-type" evidence="2">
    <location>
        <begin position="173"/>
        <end position="416"/>
    </location>
</feature>
<dbReference type="CDD" id="cd09272">
    <property type="entry name" value="RNase_HI_RT_Ty1"/>
    <property type="match status" value="1"/>
</dbReference>
<dbReference type="STRING" id="4538.I1QYN1"/>
<dbReference type="eggNOG" id="KOG0017">
    <property type="taxonomic scope" value="Eukaryota"/>
</dbReference>
<dbReference type="PANTHER" id="PTHR11439">
    <property type="entry name" value="GAG-POL-RELATED RETROTRANSPOSON"/>
    <property type="match status" value="1"/>
</dbReference>
<evidence type="ECO:0000313" key="5">
    <source>
        <dbReference type="Proteomes" id="UP000007306"/>
    </source>
</evidence>
<dbReference type="SUPFAM" id="SSF56672">
    <property type="entry name" value="DNA/RNA polymerases"/>
    <property type="match status" value="1"/>
</dbReference>
<proteinExistence type="predicted"/>
<sequence>MVFIGYEQGSKAYRMYDPVERRVCVSRDVVFDEAATWAWRDPETEATGEEEFTVDFFVNPVESAIADLGEQASTPVQGGASPASTATPPSPPEAPAGVEFCSPPNSITPGTDESPVRYHRVQDILSATEPVLDFDYSDQCLLASEEPMSLAEAEQQLCWRQAMQEELKSIEDNQTWSFAELPVGHKAIGLKWVYKVKKDPSGVVVKHKARLVAKGYVQQQGIDFEEVFAPVARMETVRLLIAVAASKGWEIHHMDVKSAFLNGDLEEEVYVVQPPGFIEKGKEGQVLRLKKALYGLKQAPRAWNAKLHNTLISLNFIKSETESAVYVRGTGSSRLIVGVYVDDLIISGAQASEIDFFKEEIKKKFRMSDLGLLSYYLGMEVVQKDDGVFLSQTAYAAKILEKTGMEGCNSTQVPMEARLKLKRESGGEGVDSTMYRSTVGSLRYLVNTRPDLAYFVGYVSRFMEKPTSEHWAAVKHILRYIAGTLDVGCCFGRREKVELRLIAFSDSDMAGDLDDRKSTTCVLYMLGDSLISWQSQKQKVVALSSCEAKYIAATTGACQGIWLNRLLAELLGEDPGQTVMKVDSKSAINLCKNPVLHDRSKHIDTRFHFIRECVEKKQIAVEYVRTEDQLADIPTKPVGRVRFLELRKKMGLEQAHQD</sequence>
<dbReference type="OMA" id="IPRTHRE"/>
<protein>
    <submittedName>
        <fullName evidence="4">Uncharacterized protein</fullName>
    </submittedName>
</protein>
<reference evidence="4 5" key="2">
    <citation type="submission" date="2018-04" db="EMBL/GenBank/DDBJ databases">
        <title>OglaRS2 (Oryza glaberrima Reference Sequence Version 2).</title>
        <authorList>
            <person name="Zhang J."/>
            <person name="Kudrna D."/>
            <person name="Lee S."/>
            <person name="Talag J."/>
            <person name="Rajasekar S."/>
            <person name="Wing R.A."/>
        </authorList>
    </citation>
    <scope>NUCLEOTIDE SEQUENCE [LARGE SCALE GENOMIC DNA]</scope>
    <source>
        <strain evidence="4 5">cv. IRGC 96717</strain>
    </source>
</reference>
<feature type="region of interest" description="Disordered" evidence="1">
    <location>
        <begin position="72"/>
        <end position="115"/>
    </location>
</feature>
<keyword evidence="5" id="KW-1185">Reference proteome</keyword>
<accession>I1QYN1</accession>
<evidence type="ECO:0000256" key="1">
    <source>
        <dbReference type="SAM" id="MobiDB-lite"/>
    </source>
</evidence>
<dbReference type="EnsemblPlants" id="ORGLA11G0062300.1">
    <property type="protein sequence ID" value="ORGLA11G0062300.1"/>
    <property type="gene ID" value="ORGLA11G0062300"/>
</dbReference>
<dbReference type="InterPro" id="IPR013103">
    <property type="entry name" value="RVT_2"/>
</dbReference>
<evidence type="ECO:0000259" key="3">
    <source>
        <dbReference type="Pfam" id="PF25597"/>
    </source>
</evidence>
<dbReference type="PANTHER" id="PTHR11439:SF515">
    <property type="entry name" value="GAG-POL POLYPROTEIN"/>
    <property type="match status" value="1"/>
</dbReference>
<reference evidence="4" key="1">
    <citation type="submission" date="2015-06" db="UniProtKB">
        <authorList>
            <consortium name="EnsemblPlants"/>
        </authorList>
    </citation>
    <scope>IDENTIFICATION</scope>
</reference>
<dbReference type="HOGENOM" id="CLU_001650_21_4_1"/>
<organism evidence="4 5">
    <name type="scientific">Oryza glaberrima</name>
    <name type="common">African rice</name>
    <dbReference type="NCBI Taxonomy" id="4538"/>
    <lineage>
        <taxon>Eukaryota</taxon>
        <taxon>Viridiplantae</taxon>
        <taxon>Streptophyta</taxon>
        <taxon>Embryophyta</taxon>
        <taxon>Tracheophyta</taxon>
        <taxon>Spermatophyta</taxon>
        <taxon>Magnoliopsida</taxon>
        <taxon>Liliopsida</taxon>
        <taxon>Poales</taxon>
        <taxon>Poaceae</taxon>
        <taxon>BOP clade</taxon>
        <taxon>Oryzoideae</taxon>
        <taxon>Oryzeae</taxon>
        <taxon>Oryzinae</taxon>
        <taxon>Oryza</taxon>
    </lineage>
</organism>
<dbReference type="InterPro" id="IPR057670">
    <property type="entry name" value="SH3_retrovirus"/>
</dbReference>
<dbReference type="Gramene" id="ORGLA11G0062300.1">
    <property type="protein sequence ID" value="ORGLA11G0062300.1"/>
    <property type="gene ID" value="ORGLA11G0062300"/>
</dbReference>
<name>I1QYN1_ORYGL</name>
<dbReference type="Proteomes" id="UP000007306">
    <property type="component" value="Chromosome 11"/>
</dbReference>
<feature type="domain" description="Retroviral polymerase SH3-like" evidence="3">
    <location>
        <begin position="1"/>
        <end position="43"/>
    </location>
</feature>